<dbReference type="SUPFAM" id="SSF54897">
    <property type="entry name" value="Protease propeptides/inhibitors"/>
    <property type="match status" value="1"/>
</dbReference>
<feature type="active site" description="Charge relay system" evidence="15">
    <location>
        <position position="351"/>
    </location>
</feature>
<dbReference type="GO" id="GO:0008240">
    <property type="term" value="F:tripeptidyl-peptidase activity"/>
    <property type="evidence" value="ECO:0007669"/>
    <property type="project" value="UniProtKB-EC"/>
</dbReference>
<reference evidence="18 19" key="1">
    <citation type="submission" date="2019-04" db="EMBL/GenBank/DDBJ databases">
        <title>High contiguity whole genome sequence and gene annotation resource for two Venturia nashicola isolates.</title>
        <authorList>
            <person name="Prokchorchik M."/>
            <person name="Won K."/>
            <person name="Lee Y."/>
            <person name="Choi E.D."/>
            <person name="Segonzac C."/>
            <person name="Sohn K.H."/>
        </authorList>
    </citation>
    <scope>NUCLEOTIDE SEQUENCE [LARGE SCALE GENOMIC DNA]</scope>
    <source>
        <strain evidence="18 19">PRI2</strain>
    </source>
</reference>
<keyword evidence="7 15" id="KW-0479">Metal-binding</keyword>
<dbReference type="Gene3D" id="3.40.50.200">
    <property type="entry name" value="Peptidase S8/S53 domain"/>
    <property type="match status" value="1"/>
</dbReference>
<dbReference type="GO" id="GO:0046872">
    <property type="term" value="F:metal ion binding"/>
    <property type="evidence" value="ECO:0007669"/>
    <property type="project" value="UniProtKB-UniRule"/>
</dbReference>
<evidence type="ECO:0000256" key="5">
    <source>
        <dbReference type="ARBA" id="ARBA00022525"/>
    </source>
</evidence>
<evidence type="ECO:0000256" key="14">
    <source>
        <dbReference type="ARBA" id="ARBA00023180"/>
    </source>
</evidence>
<keyword evidence="5" id="KW-0964">Secreted</keyword>
<feature type="binding site" evidence="15">
    <location>
        <position position="668"/>
    </location>
    <ligand>
        <name>Ca(2+)</name>
        <dbReference type="ChEBI" id="CHEBI:29108"/>
    </ligand>
</feature>
<evidence type="ECO:0000256" key="7">
    <source>
        <dbReference type="ARBA" id="ARBA00022723"/>
    </source>
</evidence>
<dbReference type="InterPro" id="IPR000209">
    <property type="entry name" value="Peptidase_S8/S53_dom"/>
</dbReference>
<dbReference type="Proteomes" id="UP000298493">
    <property type="component" value="Unassembled WGS sequence"/>
</dbReference>
<dbReference type="SUPFAM" id="SSF52743">
    <property type="entry name" value="Subtilisin-like"/>
    <property type="match status" value="1"/>
</dbReference>
<evidence type="ECO:0000256" key="13">
    <source>
        <dbReference type="ARBA" id="ARBA00023145"/>
    </source>
</evidence>
<keyword evidence="11 15" id="KW-0106">Calcium</keyword>
<evidence type="ECO:0000256" key="3">
    <source>
        <dbReference type="ARBA" id="ARBA00004239"/>
    </source>
</evidence>
<dbReference type="PANTHER" id="PTHR14218:SF19">
    <property type="entry name" value="SERINE PROTEASE AORO, PUTATIVE (AFU_ORTHOLOGUE AFUA_6G10250)-RELATED"/>
    <property type="match status" value="1"/>
</dbReference>
<dbReference type="CDD" id="cd11377">
    <property type="entry name" value="Pro-peptidase_S53"/>
    <property type="match status" value="1"/>
</dbReference>
<gene>
    <name evidence="18" type="ORF">E6O75_ATG08245</name>
</gene>
<evidence type="ECO:0000256" key="10">
    <source>
        <dbReference type="ARBA" id="ARBA00022825"/>
    </source>
</evidence>
<evidence type="ECO:0000256" key="1">
    <source>
        <dbReference type="ARBA" id="ARBA00001910"/>
    </source>
</evidence>
<comment type="subcellular location">
    <subcellularLocation>
        <location evidence="3">Secreted</location>
        <location evidence="3">Extracellular space</location>
    </subcellularLocation>
</comment>
<accession>A0A4Z1P6B3</accession>
<comment type="catalytic activity">
    <reaction evidence="1">
        <text>Release of an N-terminal tripeptide from a polypeptide.</text>
        <dbReference type="EC" id="3.4.14.10"/>
    </reaction>
</comment>
<feature type="chain" id="PRO_5021211096" description="tripeptidyl-peptidase II" evidence="16">
    <location>
        <begin position="20"/>
        <end position="689"/>
    </location>
</feature>
<dbReference type="FunFam" id="3.40.50.200:FF:000015">
    <property type="entry name" value="Tripeptidyl peptidase A"/>
    <property type="match status" value="1"/>
</dbReference>
<dbReference type="AlphaFoldDB" id="A0A4Z1P6B3"/>
<evidence type="ECO:0000259" key="17">
    <source>
        <dbReference type="PROSITE" id="PS51695"/>
    </source>
</evidence>
<dbReference type="STRING" id="86259.A0A4Z1P6B3"/>
<dbReference type="PROSITE" id="PS51695">
    <property type="entry name" value="SEDOLISIN"/>
    <property type="match status" value="1"/>
</dbReference>
<dbReference type="PANTHER" id="PTHR14218">
    <property type="entry name" value="PROTEASE S8 TRIPEPTIDYL PEPTIDASE I CLN2"/>
    <property type="match status" value="1"/>
</dbReference>
<feature type="domain" description="Peptidase S53" evidence="17">
    <location>
        <begin position="270"/>
        <end position="688"/>
    </location>
</feature>
<keyword evidence="14" id="KW-0325">Glycoprotein</keyword>
<evidence type="ECO:0000256" key="6">
    <source>
        <dbReference type="ARBA" id="ARBA00022670"/>
    </source>
</evidence>
<evidence type="ECO:0000256" key="2">
    <source>
        <dbReference type="ARBA" id="ARBA00002451"/>
    </source>
</evidence>
<evidence type="ECO:0000256" key="16">
    <source>
        <dbReference type="SAM" id="SignalP"/>
    </source>
</evidence>
<dbReference type="SMART" id="SM00944">
    <property type="entry name" value="Pro-kuma_activ"/>
    <property type="match status" value="1"/>
</dbReference>
<feature type="binding site" evidence="15">
    <location>
        <position position="666"/>
    </location>
    <ligand>
        <name>Ca(2+)</name>
        <dbReference type="ChEBI" id="CHEBI:29108"/>
    </ligand>
</feature>
<feature type="binding site" evidence="15">
    <location>
        <position position="647"/>
    </location>
    <ligand>
        <name>Ca(2+)</name>
        <dbReference type="ChEBI" id="CHEBI:29108"/>
    </ligand>
</feature>
<dbReference type="Pfam" id="PF00082">
    <property type="entry name" value="Peptidase_S8"/>
    <property type="match status" value="1"/>
</dbReference>
<comment type="caution">
    <text evidence="18">The sequence shown here is derived from an EMBL/GenBank/DDBJ whole genome shotgun (WGS) entry which is preliminary data.</text>
</comment>
<feature type="signal peptide" evidence="16">
    <location>
        <begin position="1"/>
        <end position="19"/>
    </location>
</feature>
<sequence>MLSFVLLLLLLSLATDVFSSPHPAVHHILHEKRHAAPPQWVKRSKLDTRTVVPVRIGLNQRNLHRAEDFIYDVSHPKSLKYGQHWTPRQIAEAFAPSTEDIHAVRNWLHDAGIDKTRVKLSQGLNWLEFDATISEAERLFKTKYYIFEHKQTRTPHIACHEYHLPAHVSNLVDFVTPSVHFDAKVGQHEDPKRHMRKLPSHMVPTSAKKELRKREIRHMTAADADRQIERIRPGEAASVGMRLGSLPKQGAILGDSDAVDAQELESCDRTITPNCVRALYQFGPGESANQQNTLGIVEYAPQSYVETDLDKFFANFSAKMVGERPILQSINGGQIIKTNQSFDMNGEADLDLQIAMPLVYPIKITLYQVGEMKQGASFNNFLDAIDGSYCTFEGGDDPNQDAVYPDNPDGYIGPANCGGYAATKVISTSFGYNEADLTPKYAQRQCAEYMKLALQGITVLYSSGDYGVAGNQGRCMDADTGNLTKADAMSGKFNPSFPSGCPWVTSVGATQVPNNTNIVRSLASSTQPEMACETVIRSGGGFSNVFEMPDYQKKQAATYWQDHAPSYGADIFNNSKATRGFPDVSANGANYIVTVDGNFTLVYGTSASAPTFGSMVTLINEERFKKGKKSVGFINPVLYEHPEVMRDVTQGRNRGCGTPGFEAVEGWDPATGLGTPIYPKMLDLFMSLP</sequence>
<evidence type="ECO:0000256" key="8">
    <source>
        <dbReference type="ARBA" id="ARBA00022729"/>
    </source>
</evidence>
<evidence type="ECO:0000256" key="15">
    <source>
        <dbReference type="PROSITE-ProRule" id="PRU01032"/>
    </source>
</evidence>
<comment type="cofactor">
    <cofactor evidence="15">
        <name>Ca(2+)</name>
        <dbReference type="ChEBI" id="CHEBI:29108"/>
    </cofactor>
    <text evidence="15">Binds 1 Ca(2+) ion per subunit.</text>
</comment>
<comment type="function">
    <text evidence="2">Secreted tripeptidyl-peptidase which degrades proteins at acidic pHs and is involved in virulence.</text>
</comment>
<evidence type="ECO:0000256" key="4">
    <source>
        <dbReference type="ARBA" id="ARBA00012462"/>
    </source>
</evidence>
<dbReference type="CDD" id="cd04056">
    <property type="entry name" value="Peptidases_S53"/>
    <property type="match status" value="1"/>
</dbReference>
<dbReference type="GO" id="GO:0006508">
    <property type="term" value="P:proteolysis"/>
    <property type="evidence" value="ECO:0007669"/>
    <property type="project" value="UniProtKB-KW"/>
</dbReference>
<keyword evidence="8 16" id="KW-0732">Signal</keyword>
<evidence type="ECO:0000256" key="9">
    <source>
        <dbReference type="ARBA" id="ARBA00022801"/>
    </source>
</evidence>
<keyword evidence="12" id="KW-0843">Virulence</keyword>
<dbReference type="GO" id="GO:0005576">
    <property type="term" value="C:extracellular region"/>
    <property type="evidence" value="ECO:0007669"/>
    <property type="project" value="UniProtKB-SubCell"/>
</dbReference>
<dbReference type="InterPro" id="IPR015366">
    <property type="entry name" value="S53_propep"/>
</dbReference>
<keyword evidence="13" id="KW-0865">Zymogen</keyword>
<keyword evidence="19" id="KW-1185">Reference proteome</keyword>
<dbReference type="EMBL" id="SNSC02000016">
    <property type="protein sequence ID" value="TID17499.1"/>
    <property type="molecule type" value="Genomic_DNA"/>
</dbReference>
<feature type="active site" description="Charge relay system" evidence="15">
    <location>
        <position position="347"/>
    </location>
</feature>
<feature type="binding site" evidence="15">
    <location>
        <position position="648"/>
    </location>
    <ligand>
        <name>Ca(2+)</name>
        <dbReference type="ChEBI" id="CHEBI:29108"/>
    </ligand>
</feature>
<evidence type="ECO:0000256" key="12">
    <source>
        <dbReference type="ARBA" id="ARBA00023026"/>
    </source>
</evidence>
<name>A0A4Z1P6B3_9PEZI</name>
<dbReference type="InterPro" id="IPR030400">
    <property type="entry name" value="Sedolisin_dom"/>
</dbReference>
<organism evidence="18 19">
    <name type="scientific">Venturia nashicola</name>
    <dbReference type="NCBI Taxonomy" id="86259"/>
    <lineage>
        <taxon>Eukaryota</taxon>
        <taxon>Fungi</taxon>
        <taxon>Dikarya</taxon>
        <taxon>Ascomycota</taxon>
        <taxon>Pezizomycotina</taxon>
        <taxon>Dothideomycetes</taxon>
        <taxon>Pleosporomycetidae</taxon>
        <taxon>Venturiales</taxon>
        <taxon>Venturiaceae</taxon>
        <taxon>Venturia</taxon>
    </lineage>
</organism>
<evidence type="ECO:0000313" key="18">
    <source>
        <dbReference type="EMBL" id="TID17499.1"/>
    </source>
</evidence>
<protein>
    <recommendedName>
        <fullName evidence="4">tripeptidyl-peptidase II</fullName>
        <ecNumber evidence="4">3.4.14.10</ecNumber>
    </recommendedName>
</protein>
<dbReference type="EC" id="3.4.14.10" evidence="4"/>
<keyword evidence="6 15" id="KW-0645">Protease</keyword>
<proteinExistence type="predicted"/>
<evidence type="ECO:0000256" key="11">
    <source>
        <dbReference type="ARBA" id="ARBA00022837"/>
    </source>
</evidence>
<dbReference type="Pfam" id="PF09286">
    <property type="entry name" value="Pro-kuma_activ"/>
    <property type="match status" value="1"/>
</dbReference>
<dbReference type="GO" id="GO:0004252">
    <property type="term" value="F:serine-type endopeptidase activity"/>
    <property type="evidence" value="ECO:0007669"/>
    <property type="project" value="UniProtKB-UniRule"/>
</dbReference>
<keyword evidence="9 15" id="KW-0378">Hydrolase</keyword>
<evidence type="ECO:0000313" key="19">
    <source>
        <dbReference type="Proteomes" id="UP000298493"/>
    </source>
</evidence>
<dbReference type="InterPro" id="IPR036852">
    <property type="entry name" value="Peptidase_S8/S53_dom_sf"/>
</dbReference>
<feature type="active site" description="Charge relay system" evidence="15">
    <location>
        <position position="606"/>
    </location>
</feature>
<keyword evidence="10 15" id="KW-0720">Serine protease</keyword>
<dbReference type="InterPro" id="IPR050819">
    <property type="entry name" value="Tripeptidyl-peptidase_I"/>
</dbReference>